<sequence>MSVVVIQSAGRWTAWQDGRAVGSMDRLVRPDGRCFLLPGTCPPRVLGRLLDAATAATGTDLYIEADGPEDLGPLEARGFVVHRREHHYALPVRADGPSLPPGYDVIGADAADPEPLRLLDDRLRQDVPGTAGWRNDPASFARDLKADPGFDPALYLVALEARTGEYAGLVRVWIREGRPPRLGLIGVLPDRRGRGLAGALLGRVSGVLHARGVPEMVCEVDETNSASNRLMAAVGARRTGGSVELIRRRPQRPGVAA</sequence>
<dbReference type="Pfam" id="PF00583">
    <property type="entry name" value="Acetyltransf_1"/>
    <property type="match status" value="1"/>
</dbReference>
<proteinExistence type="predicted"/>
<dbReference type="CDD" id="cd04301">
    <property type="entry name" value="NAT_SF"/>
    <property type="match status" value="1"/>
</dbReference>
<evidence type="ECO:0000313" key="2">
    <source>
        <dbReference type="EMBL" id="GAA1914456.1"/>
    </source>
</evidence>
<dbReference type="InterPro" id="IPR000182">
    <property type="entry name" value="GNAT_dom"/>
</dbReference>
<dbReference type="InterPro" id="IPR016181">
    <property type="entry name" value="Acyl_CoA_acyltransferase"/>
</dbReference>
<dbReference type="Proteomes" id="UP001501303">
    <property type="component" value="Unassembled WGS sequence"/>
</dbReference>
<organism evidence="2 3">
    <name type="scientific">Streptomyces sodiiphilus</name>
    <dbReference type="NCBI Taxonomy" id="226217"/>
    <lineage>
        <taxon>Bacteria</taxon>
        <taxon>Bacillati</taxon>
        <taxon>Actinomycetota</taxon>
        <taxon>Actinomycetes</taxon>
        <taxon>Kitasatosporales</taxon>
        <taxon>Streptomycetaceae</taxon>
        <taxon>Streptomyces</taxon>
    </lineage>
</organism>
<evidence type="ECO:0000313" key="3">
    <source>
        <dbReference type="Proteomes" id="UP001501303"/>
    </source>
</evidence>
<gene>
    <name evidence="2" type="ORF">GCM10009716_24920</name>
</gene>
<comment type="caution">
    <text evidence="2">The sequence shown here is derived from an EMBL/GenBank/DDBJ whole genome shotgun (WGS) entry which is preliminary data.</text>
</comment>
<reference evidence="2 3" key="1">
    <citation type="journal article" date="2019" name="Int. J. Syst. Evol. Microbiol.">
        <title>The Global Catalogue of Microorganisms (GCM) 10K type strain sequencing project: providing services to taxonomists for standard genome sequencing and annotation.</title>
        <authorList>
            <consortium name="The Broad Institute Genomics Platform"/>
            <consortium name="The Broad Institute Genome Sequencing Center for Infectious Disease"/>
            <person name="Wu L."/>
            <person name="Ma J."/>
        </authorList>
    </citation>
    <scope>NUCLEOTIDE SEQUENCE [LARGE SCALE GENOMIC DNA]</scope>
    <source>
        <strain evidence="2 3">JCM 13581</strain>
    </source>
</reference>
<evidence type="ECO:0000259" key="1">
    <source>
        <dbReference type="PROSITE" id="PS51186"/>
    </source>
</evidence>
<accession>A0ABN2P8V7</accession>
<dbReference type="RefSeq" id="WP_344261533.1">
    <property type="nucleotide sequence ID" value="NZ_BAAAMJ010000026.1"/>
</dbReference>
<protein>
    <recommendedName>
        <fullName evidence="1">N-acetyltransferase domain-containing protein</fullName>
    </recommendedName>
</protein>
<dbReference type="PROSITE" id="PS51186">
    <property type="entry name" value="GNAT"/>
    <property type="match status" value="1"/>
</dbReference>
<name>A0ABN2P8V7_9ACTN</name>
<dbReference type="EMBL" id="BAAAMJ010000026">
    <property type="protein sequence ID" value="GAA1914456.1"/>
    <property type="molecule type" value="Genomic_DNA"/>
</dbReference>
<dbReference type="SUPFAM" id="SSF55729">
    <property type="entry name" value="Acyl-CoA N-acyltransferases (Nat)"/>
    <property type="match status" value="1"/>
</dbReference>
<keyword evidence="3" id="KW-1185">Reference proteome</keyword>
<feature type="domain" description="N-acetyltransferase" evidence="1">
    <location>
        <begin position="103"/>
        <end position="257"/>
    </location>
</feature>
<dbReference type="Gene3D" id="3.40.630.30">
    <property type="match status" value="1"/>
</dbReference>